<keyword evidence="7" id="KW-1015">Disulfide bond</keyword>
<dbReference type="EMBL" id="OV696704">
    <property type="protein sequence ID" value="CAH1252049.1"/>
    <property type="molecule type" value="Genomic_DNA"/>
</dbReference>
<dbReference type="InterPro" id="IPR013783">
    <property type="entry name" value="Ig-like_fold"/>
</dbReference>
<reference evidence="15" key="1">
    <citation type="submission" date="2022-01" db="EMBL/GenBank/DDBJ databases">
        <authorList>
            <person name="Braso-Vives M."/>
        </authorList>
    </citation>
    <scope>NUCLEOTIDE SEQUENCE</scope>
</reference>
<keyword evidence="3 12" id="KW-0812">Transmembrane</keyword>
<feature type="transmembrane region" description="Helical" evidence="12">
    <location>
        <begin position="246"/>
        <end position="267"/>
    </location>
</feature>
<evidence type="ECO:0000256" key="12">
    <source>
        <dbReference type="SAM" id="Phobius"/>
    </source>
</evidence>
<keyword evidence="5 12" id="KW-1133">Transmembrane helix</keyword>
<gene>
    <name evidence="15" type="primary">CD276</name>
    <name evidence="15" type="ORF">BLAG_LOCUS12238</name>
</gene>
<evidence type="ECO:0000259" key="14">
    <source>
        <dbReference type="PROSITE" id="PS50835"/>
    </source>
</evidence>
<keyword evidence="16" id="KW-1185">Reference proteome</keyword>
<keyword evidence="4 13" id="KW-0732">Signal</keyword>
<evidence type="ECO:0000256" key="6">
    <source>
        <dbReference type="ARBA" id="ARBA00023136"/>
    </source>
</evidence>
<dbReference type="InterPro" id="IPR003599">
    <property type="entry name" value="Ig_sub"/>
</dbReference>
<dbReference type="GO" id="GO:0009897">
    <property type="term" value="C:external side of plasma membrane"/>
    <property type="evidence" value="ECO:0007669"/>
    <property type="project" value="TreeGrafter"/>
</dbReference>
<keyword evidence="8" id="KW-0675">Receptor</keyword>
<dbReference type="PROSITE" id="PS50835">
    <property type="entry name" value="IG_LIKE"/>
    <property type="match status" value="2"/>
</dbReference>
<feature type="signal peptide" evidence="13">
    <location>
        <begin position="1"/>
        <end position="20"/>
    </location>
</feature>
<dbReference type="InterPro" id="IPR013162">
    <property type="entry name" value="CD80_C2-set"/>
</dbReference>
<evidence type="ECO:0000313" key="15">
    <source>
        <dbReference type="EMBL" id="CAH1252049.1"/>
    </source>
</evidence>
<name>A0A8K0EKX7_BRALA</name>
<dbReference type="PANTHER" id="PTHR25466">
    <property type="entry name" value="T-LYMPHOCYTE ACTIVATION ANTIGEN"/>
    <property type="match status" value="1"/>
</dbReference>
<feature type="domain" description="Ig-like" evidence="14">
    <location>
        <begin position="128"/>
        <end position="225"/>
    </location>
</feature>
<protein>
    <submittedName>
        <fullName evidence="15">CD276 protein</fullName>
    </submittedName>
</protein>
<dbReference type="AlphaFoldDB" id="A0A8K0EKX7"/>
<evidence type="ECO:0000256" key="7">
    <source>
        <dbReference type="ARBA" id="ARBA00023157"/>
    </source>
</evidence>
<feature type="region of interest" description="Disordered" evidence="11">
    <location>
        <begin position="297"/>
        <end position="368"/>
    </location>
</feature>
<evidence type="ECO:0000313" key="16">
    <source>
        <dbReference type="Proteomes" id="UP000838412"/>
    </source>
</evidence>
<dbReference type="InterPro" id="IPR051713">
    <property type="entry name" value="T-cell_Activation_Regulation"/>
</dbReference>
<evidence type="ECO:0000256" key="2">
    <source>
        <dbReference type="ARBA" id="ARBA00022475"/>
    </source>
</evidence>
<evidence type="ECO:0000256" key="11">
    <source>
        <dbReference type="SAM" id="MobiDB-lite"/>
    </source>
</evidence>
<dbReference type="GO" id="GO:0007166">
    <property type="term" value="P:cell surface receptor signaling pathway"/>
    <property type="evidence" value="ECO:0007669"/>
    <property type="project" value="TreeGrafter"/>
</dbReference>
<dbReference type="InterPro" id="IPR036179">
    <property type="entry name" value="Ig-like_dom_sf"/>
</dbReference>
<evidence type="ECO:0000256" key="3">
    <source>
        <dbReference type="ARBA" id="ARBA00022692"/>
    </source>
</evidence>
<dbReference type="Proteomes" id="UP000838412">
    <property type="component" value="Chromosome 19"/>
</dbReference>
<proteinExistence type="predicted"/>
<dbReference type="Pfam" id="PF08205">
    <property type="entry name" value="C2-set_2"/>
    <property type="match status" value="1"/>
</dbReference>
<dbReference type="InterPro" id="IPR007110">
    <property type="entry name" value="Ig-like_dom"/>
</dbReference>
<evidence type="ECO:0000256" key="4">
    <source>
        <dbReference type="ARBA" id="ARBA00022729"/>
    </source>
</evidence>
<sequence>MLPEIVFLSAFLSLVAPGAGQRFTRETLTGSDVILPCDDGAGNPTTLAWSVNIDGNRRTLILVANGVLNQLPPPVTYAGRLQLDGTKDLLLRDVTTTDEGEYRCSAYPYRLFAVTLVSLKVYAQPTPPNVTIYPDDVNRDDVPVGTNLTLSCTSNNGRPAATIVWTITPNDRLLPTEPTLTTTEGSDGLWDVTSSITFVMTGNRVTYDIRCDVTGPRLITNQSVTVVLTSGLDWSAQQGLSTGASVGVAVGVVSGIALIFILVLLLVRNGVGKGFGDTRSFEGGFVNFRMSFSRHHRDKSDLSRSDVQPTAPPSDPSPNRHHHRSAAAAPNKMHQNHEPRRNFHQVPKSREIPPETDPNMFTSTPRDPTYENYIKWSPSFVLYSKESSVQV</sequence>
<dbReference type="SUPFAM" id="SSF48726">
    <property type="entry name" value="Immunoglobulin"/>
    <property type="match status" value="2"/>
</dbReference>
<evidence type="ECO:0000256" key="1">
    <source>
        <dbReference type="ARBA" id="ARBA00004251"/>
    </source>
</evidence>
<dbReference type="GO" id="GO:0006955">
    <property type="term" value="P:immune response"/>
    <property type="evidence" value="ECO:0007669"/>
    <property type="project" value="TreeGrafter"/>
</dbReference>
<dbReference type="Gene3D" id="2.60.40.10">
    <property type="entry name" value="Immunoglobulins"/>
    <property type="match status" value="2"/>
</dbReference>
<feature type="chain" id="PRO_5035460597" evidence="13">
    <location>
        <begin position="21"/>
        <end position="391"/>
    </location>
</feature>
<dbReference type="GO" id="GO:0071222">
    <property type="term" value="P:cellular response to lipopolysaccharide"/>
    <property type="evidence" value="ECO:0007669"/>
    <property type="project" value="TreeGrafter"/>
</dbReference>
<evidence type="ECO:0000256" key="10">
    <source>
        <dbReference type="ARBA" id="ARBA00023319"/>
    </source>
</evidence>
<keyword evidence="9" id="KW-0325">Glycoprotein</keyword>
<feature type="domain" description="Ig-like" evidence="14">
    <location>
        <begin position="3"/>
        <end position="106"/>
    </location>
</feature>
<evidence type="ECO:0000256" key="13">
    <source>
        <dbReference type="SAM" id="SignalP"/>
    </source>
</evidence>
<comment type="subcellular location">
    <subcellularLocation>
        <location evidence="1">Cell membrane</location>
        <topology evidence="1">Single-pass type I membrane protein</topology>
    </subcellularLocation>
</comment>
<evidence type="ECO:0000256" key="8">
    <source>
        <dbReference type="ARBA" id="ARBA00023170"/>
    </source>
</evidence>
<keyword evidence="2" id="KW-1003">Cell membrane</keyword>
<dbReference type="PANTHER" id="PTHR25466:SF9">
    <property type="entry name" value="FIBRONECTIN TYPE-III DOMAIN-CONTAINING PROTEIN"/>
    <property type="match status" value="1"/>
</dbReference>
<evidence type="ECO:0000256" key="9">
    <source>
        <dbReference type="ARBA" id="ARBA00023180"/>
    </source>
</evidence>
<dbReference type="SMART" id="SM00409">
    <property type="entry name" value="IG"/>
    <property type="match status" value="2"/>
</dbReference>
<keyword evidence="10" id="KW-0393">Immunoglobulin domain</keyword>
<evidence type="ECO:0000256" key="5">
    <source>
        <dbReference type="ARBA" id="ARBA00022989"/>
    </source>
</evidence>
<organism evidence="15 16">
    <name type="scientific">Branchiostoma lanceolatum</name>
    <name type="common">Common lancelet</name>
    <name type="synonym">Amphioxus lanceolatum</name>
    <dbReference type="NCBI Taxonomy" id="7740"/>
    <lineage>
        <taxon>Eukaryota</taxon>
        <taxon>Metazoa</taxon>
        <taxon>Chordata</taxon>
        <taxon>Cephalochordata</taxon>
        <taxon>Leptocardii</taxon>
        <taxon>Amphioxiformes</taxon>
        <taxon>Branchiostomatidae</taxon>
        <taxon>Branchiostoma</taxon>
    </lineage>
</organism>
<accession>A0A8K0EKX7</accession>
<keyword evidence="6 12" id="KW-0472">Membrane</keyword>
<dbReference type="OrthoDB" id="9942764at2759"/>